<name>A0A974C4H2_XENLA</name>
<dbReference type="InterPro" id="IPR038765">
    <property type="entry name" value="Papain-like_cys_pep_sf"/>
</dbReference>
<comment type="similarity">
    <text evidence="1">Belongs to the peptidase C1 family.</text>
</comment>
<sequence>MRSFILLVTVLTVMVKARIDPALDNHWLLWKNKHTKEYEDESEDLLRRITWEKNLNTVNMHNLEYSMGMHTYELGMNHLADMTSEEIKSKMTGLILPPHSERKATFSSQKNSTLGGKVPDSIDWREKGCVSEVKNQGGCGSCWAFSAVGALEGQLMLKTGKIVSLSPQNLVDCSSKYGNKGCSGGFMTRAFQYVIDNNGIDSDTYYPYHAMDEKCHYELAGKASSCVKYREIVPGTEDNLKQALGNIGPISVAIDGTRPTFFLYKSGVYSDPSCSQEVNHGVLAVGYGTLNGQDFWLLKNSWGTKYGDQGYVRIARNKENLCGVASYTSYPEI</sequence>
<keyword evidence="7" id="KW-0732">Signal</keyword>
<evidence type="ECO:0000313" key="10">
    <source>
        <dbReference type="EMBL" id="OCT66472.1"/>
    </source>
</evidence>
<keyword evidence="2" id="KW-0645">Protease</keyword>
<evidence type="ECO:0000256" key="5">
    <source>
        <dbReference type="ARBA" id="ARBA00023145"/>
    </source>
</evidence>
<dbReference type="OMA" id="NAYAMEY"/>
<dbReference type="InterPro" id="IPR039417">
    <property type="entry name" value="Peptidase_C1A_papain-like"/>
</dbReference>
<evidence type="ECO:0000259" key="8">
    <source>
        <dbReference type="SMART" id="SM00645"/>
    </source>
</evidence>
<dbReference type="Pfam" id="PF08246">
    <property type="entry name" value="Inhibitor_I29"/>
    <property type="match status" value="1"/>
</dbReference>
<dbReference type="PRINTS" id="PR00705">
    <property type="entry name" value="PAPAIN"/>
</dbReference>
<evidence type="ECO:0000256" key="4">
    <source>
        <dbReference type="ARBA" id="ARBA00022807"/>
    </source>
</evidence>
<proteinExistence type="inferred from homology"/>
<protein>
    <recommendedName>
        <fullName evidence="12">Cathepsin S</fullName>
    </recommendedName>
</protein>
<dbReference type="AlphaFoldDB" id="A0A974C4H2"/>
<dbReference type="CDD" id="cd02248">
    <property type="entry name" value="Peptidase_C1A"/>
    <property type="match status" value="1"/>
</dbReference>
<dbReference type="GO" id="GO:0006508">
    <property type="term" value="P:proteolysis"/>
    <property type="evidence" value="ECO:0007669"/>
    <property type="project" value="UniProtKB-KW"/>
</dbReference>
<dbReference type="SMART" id="SM00645">
    <property type="entry name" value="Pept_C1"/>
    <property type="match status" value="1"/>
</dbReference>
<dbReference type="InterPro" id="IPR013128">
    <property type="entry name" value="Peptidase_C1A"/>
</dbReference>
<evidence type="ECO:0000313" key="11">
    <source>
        <dbReference type="Proteomes" id="UP000694892"/>
    </source>
</evidence>
<accession>A0A974C4H2</accession>
<dbReference type="InterPro" id="IPR025661">
    <property type="entry name" value="Pept_asp_AS"/>
</dbReference>
<evidence type="ECO:0008006" key="12">
    <source>
        <dbReference type="Google" id="ProtNLM"/>
    </source>
</evidence>
<dbReference type="GO" id="GO:0008234">
    <property type="term" value="F:cysteine-type peptidase activity"/>
    <property type="evidence" value="ECO:0007669"/>
    <property type="project" value="UniProtKB-KW"/>
</dbReference>
<keyword evidence="6" id="KW-1015">Disulfide bond</keyword>
<keyword evidence="5" id="KW-0865">Zymogen</keyword>
<dbReference type="PROSITE" id="PS00139">
    <property type="entry name" value="THIOL_PROTEASE_CYS"/>
    <property type="match status" value="1"/>
</dbReference>
<dbReference type="Proteomes" id="UP000694892">
    <property type="component" value="Chromosome 8S"/>
</dbReference>
<evidence type="ECO:0000259" key="9">
    <source>
        <dbReference type="SMART" id="SM00848"/>
    </source>
</evidence>
<dbReference type="InterPro" id="IPR013201">
    <property type="entry name" value="Prot_inhib_I29"/>
</dbReference>
<evidence type="ECO:0000256" key="1">
    <source>
        <dbReference type="ARBA" id="ARBA00008455"/>
    </source>
</evidence>
<dbReference type="PANTHER" id="PTHR12411">
    <property type="entry name" value="CYSTEINE PROTEASE FAMILY C1-RELATED"/>
    <property type="match status" value="1"/>
</dbReference>
<gene>
    <name evidence="10" type="ORF">XELAEV_18042722mg</name>
</gene>
<dbReference type="InterPro" id="IPR000169">
    <property type="entry name" value="Pept_cys_AS"/>
</dbReference>
<evidence type="ECO:0000256" key="3">
    <source>
        <dbReference type="ARBA" id="ARBA00022801"/>
    </source>
</evidence>
<evidence type="ECO:0000256" key="2">
    <source>
        <dbReference type="ARBA" id="ARBA00022670"/>
    </source>
</evidence>
<feature type="chain" id="PRO_5037547750" description="Cathepsin S" evidence="7">
    <location>
        <begin position="18"/>
        <end position="333"/>
    </location>
</feature>
<dbReference type="SUPFAM" id="SSF54001">
    <property type="entry name" value="Cysteine proteinases"/>
    <property type="match status" value="1"/>
</dbReference>
<keyword evidence="4" id="KW-0788">Thiol protease</keyword>
<dbReference type="EMBL" id="CM004481">
    <property type="protein sequence ID" value="OCT66472.1"/>
    <property type="molecule type" value="Genomic_DNA"/>
</dbReference>
<dbReference type="SMART" id="SM00848">
    <property type="entry name" value="Inhibitor_I29"/>
    <property type="match status" value="1"/>
</dbReference>
<dbReference type="PROSITE" id="PS00640">
    <property type="entry name" value="THIOL_PROTEASE_ASN"/>
    <property type="match status" value="1"/>
</dbReference>
<feature type="domain" description="Cathepsin propeptide inhibitor" evidence="9">
    <location>
        <begin position="27"/>
        <end position="87"/>
    </location>
</feature>
<evidence type="ECO:0000256" key="6">
    <source>
        <dbReference type="ARBA" id="ARBA00023157"/>
    </source>
</evidence>
<dbReference type="InterPro" id="IPR025660">
    <property type="entry name" value="Pept_his_AS"/>
</dbReference>
<dbReference type="Gene3D" id="3.90.70.10">
    <property type="entry name" value="Cysteine proteinases"/>
    <property type="match status" value="1"/>
</dbReference>
<organism evidence="10 11">
    <name type="scientific">Xenopus laevis</name>
    <name type="common">African clawed frog</name>
    <dbReference type="NCBI Taxonomy" id="8355"/>
    <lineage>
        <taxon>Eukaryota</taxon>
        <taxon>Metazoa</taxon>
        <taxon>Chordata</taxon>
        <taxon>Craniata</taxon>
        <taxon>Vertebrata</taxon>
        <taxon>Euteleostomi</taxon>
        <taxon>Amphibia</taxon>
        <taxon>Batrachia</taxon>
        <taxon>Anura</taxon>
        <taxon>Pipoidea</taxon>
        <taxon>Pipidae</taxon>
        <taxon>Xenopodinae</taxon>
        <taxon>Xenopus</taxon>
        <taxon>Xenopus</taxon>
    </lineage>
</organism>
<dbReference type="InterPro" id="IPR000668">
    <property type="entry name" value="Peptidase_C1A_C"/>
</dbReference>
<dbReference type="PROSITE" id="PS00639">
    <property type="entry name" value="THIOL_PROTEASE_HIS"/>
    <property type="match status" value="1"/>
</dbReference>
<dbReference type="Pfam" id="PF00112">
    <property type="entry name" value="Peptidase_C1"/>
    <property type="match status" value="1"/>
</dbReference>
<reference evidence="11" key="1">
    <citation type="journal article" date="2016" name="Nature">
        <title>Genome evolution in the allotetraploid frog Xenopus laevis.</title>
        <authorList>
            <person name="Session A.M."/>
            <person name="Uno Y."/>
            <person name="Kwon T."/>
            <person name="Chapman J.A."/>
            <person name="Toyoda A."/>
            <person name="Takahashi S."/>
            <person name="Fukui A."/>
            <person name="Hikosaka A."/>
            <person name="Suzuki A."/>
            <person name="Kondo M."/>
            <person name="van Heeringen S.J."/>
            <person name="Quigley I."/>
            <person name="Heinz S."/>
            <person name="Ogino H."/>
            <person name="Ochi H."/>
            <person name="Hellsten U."/>
            <person name="Lyons J.B."/>
            <person name="Simakov O."/>
            <person name="Putnam N."/>
            <person name="Stites J."/>
            <person name="Kuroki Y."/>
            <person name="Tanaka T."/>
            <person name="Michiue T."/>
            <person name="Watanabe M."/>
            <person name="Bogdanovic O."/>
            <person name="Lister R."/>
            <person name="Georgiou G."/>
            <person name="Paranjpe S.S."/>
            <person name="van Kruijsbergen I."/>
            <person name="Shu S."/>
            <person name="Carlson J."/>
            <person name="Kinoshita T."/>
            <person name="Ohta Y."/>
            <person name="Mawaribuchi S."/>
            <person name="Jenkins J."/>
            <person name="Grimwood J."/>
            <person name="Schmutz J."/>
            <person name="Mitros T."/>
            <person name="Mozaffari S.V."/>
            <person name="Suzuki Y."/>
            <person name="Haramoto Y."/>
            <person name="Yamamoto T.S."/>
            <person name="Takagi C."/>
            <person name="Heald R."/>
            <person name="Miller K."/>
            <person name="Haudenschild C."/>
            <person name="Kitzman J."/>
            <person name="Nakayama T."/>
            <person name="Izutsu Y."/>
            <person name="Robert J."/>
            <person name="Fortriede J."/>
            <person name="Burns K."/>
            <person name="Lotay V."/>
            <person name="Karimi K."/>
            <person name="Yasuoka Y."/>
            <person name="Dichmann D.S."/>
            <person name="Flajnik M.F."/>
            <person name="Houston D.W."/>
            <person name="Shendure J."/>
            <person name="DuPasquier L."/>
            <person name="Vize P.D."/>
            <person name="Zorn A.M."/>
            <person name="Ito M."/>
            <person name="Marcotte E.M."/>
            <person name="Wallingford J.B."/>
            <person name="Ito Y."/>
            <person name="Asashima M."/>
            <person name="Ueno N."/>
            <person name="Matsuda Y."/>
            <person name="Veenstra G.J."/>
            <person name="Fujiyama A."/>
            <person name="Harland R.M."/>
            <person name="Taira M."/>
            <person name="Rokhsar D.S."/>
        </authorList>
    </citation>
    <scope>NUCLEOTIDE SEQUENCE [LARGE SCALE GENOMIC DNA]</scope>
    <source>
        <strain evidence="11">J</strain>
    </source>
</reference>
<evidence type="ECO:0000256" key="7">
    <source>
        <dbReference type="SAM" id="SignalP"/>
    </source>
</evidence>
<dbReference type="FunFam" id="3.90.70.10:FF:000006">
    <property type="entry name" value="Cathepsin S"/>
    <property type="match status" value="1"/>
</dbReference>
<feature type="signal peptide" evidence="7">
    <location>
        <begin position="1"/>
        <end position="17"/>
    </location>
</feature>
<keyword evidence="3" id="KW-0378">Hydrolase</keyword>
<feature type="domain" description="Peptidase C1A papain C-terminal" evidence="8">
    <location>
        <begin position="118"/>
        <end position="332"/>
    </location>
</feature>